<proteinExistence type="predicted"/>
<sequence length="187" mass="21486">MAKPTPTDHEIKLDPKRYIVSKTDPKGIIEYGNDYFVEISGYSEAELVGKPHSIIRHPDMPKIVFKMLWDRISKGENILAVVKNMAKSGDYYWVVTEFEAKRDPITGEIISYTAFRKAAPEKAKEVMEPIYKKLVELEKEGGMEASGHYLRGFLEERGQTYDEFVDELVGNKGIFKMFFTAMKKIFS</sequence>
<reference evidence="2" key="1">
    <citation type="submission" date="2016-10" db="EMBL/GenBank/DDBJ databases">
        <authorList>
            <person name="de Groot N.N."/>
        </authorList>
    </citation>
    <scope>NUCLEOTIDE SEQUENCE</scope>
</reference>
<dbReference type="InterPro" id="IPR013655">
    <property type="entry name" value="PAS_fold_3"/>
</dbReference>
<dbReference type="EMBL" id="FPHB01000022">
    <property type="protein sequence ID" value="SFV53621.1"/>
    <property type="molecule type" value="Genomic_DNA"/>
</dbReference>
<dbReference type="EMBL" id="FPHP01000001">
    <property type="protein sequence ID" value="SFV74448.1"/>
    <property type="molecule type" value="Genomic_DNA"/>
</dbReference>
<dbReference type="Gene3D" id="3.30.450.20">
    <property type="entry name" value="PAS domain"/>
    <property type="match status" value="1"/>
</dbReference>
<dbReference type="Pfam" id="PF08447">
    <property type="entry name" value="PAS_3"/>
    <property type="match status" value="1"/>
</dbReference>
<gene>
    <name evidence="3" type="ORF">MNB_SM-3-1360</name>
    <name evidence="2" type="ORF">MNB_SM-7-947</name>
</gene>
<dbReference type="SUPFAM" id="SSF55785">
    <property type="entry name" value="PYP-like sensor domain (PAS domain)"/>
    <property type="match status" value="1"/>
</dbReference>
<evidence type="ECO:0000259" key="1">
    <source>
        <dbReference type="PROSITE" id="PS50112"/>
    </source>
</evidence>
<evidence type="ECO:0000313" key="2">
    <source>
        <dbReference type="EMBL" id="SFV53621.1"/>
    </source>
</evidence>
<name>A0A1W1BJI1_9ZZZZ</name>
<dbReference type="InterPro" id="IPR000014">
    <property type="entry name" value="PAS"/>
</dbReference>
<dbReference type="NCBIfam" id="TIGR00229">
    <property type="entry name" value="sensory_box"/>
    <property type="match status" value="1"/>
</dbReference>
<dbReference type="InterPro" id="IPR035965">
    <property type="entry name" value="PAS-like_dom_sf"/>
</dbReference>
<dbReference type="PROSITE" id="PS50112">
    <property type="entry name" value="PAS"/>
    <property type="match status" value="1"/>
</dbReference>
<accession>A0A1W1BJI1</accession>
<dbReference type="AlphaFoldDB" id="A0A1W1BJI1"/>
<evidence type="ECO:0000313" key="3">
    <source>
        <dbReference type="EMBL" id="SFV74448.1"/>
    </source>
</evidence>
<organism evidence="2">
    <name type="scientific">hydrothermal vent metagenome</name>
    <dbReference type="NCBI Taxonomy" id="652676"/>
    <lineage>
        <taxon>unclassified sequences</taxon>
        <taxon>metagenomes</taxon>
        <taxon>ecological metagenomes</taxon>
    </lineage>
</organism>
<protein>
    <submittedName>
        <fullName evidence="2">SIGNAL-TRANSDUCTION SENSOR PROTEIN-PAS/PAC domain</fullName>
    </submittedName>
</protein>
<dbReference type="CDD" id="cd00130">
    <property type="entry name" value="PAS"/>
    <property type="match status" value="1"/>
</dbReference>
<feature type="domain" description="PAS" evidence="1">
    <location>
        <begin position="24"/>
        <end position="75"/>
    </location>
</feature>